<evidence type="ECO:0008006" key="3">
    <source>
        <dbReference type="Google" id="ProtNLM"/>
    </source>
</evidence>
<gene>
    <name evidence="1" type="ORF">AABB92_22205</name>
</gene>
<dbReference type="Proteomes" id="UP001468095">
    <property type="component" value="Unassembled WGS sequence"/>
</dbReference>
<evidence type="ECO:0000313" key="2">
    <source>
        <dbReference type="Proteomes" id="UP001468095"/>
    </source>
</evidence>
<organism evidence="1 2">
    <name type="scientific">Pantoea brenneri</name>
    <dbReference type="NCBI Taxonomy" id="472694"/>
    <lineage>
        <taxon>Bacteria</taxon>
        <taxon>Pseudomonadati</taxon>
        <taxon>Pseudomonadota</taxon>
        <taxon>Gammaproteobacteria</taxon>
        <taxon>Enterobacterales</taxon>
        <taxon>Erwiniaceae</taxon>
        <taxon>Pantoea</taxon>
    </lineage>
</organism>
<evidence type="ECO:0000313" key="1">
    <source>
        <dbReference type="EMBL" id="MEL7698356.1"/>
    </source>
</evidence>
<accession>A0ABU9MQL3</accession>
<sequence length="75" mass="8729">MTKKTDEKKPDNIFALERHFPTVDNVFKPQKFLSSTDEKNLIILDTNVLLLPYVADQLGKKDITEIETLLKKIQR</sequence>
<name>A0ABU9MQL3_9GAMM</name>
<dbReference type="EMBL" id="JBCGBG010000010">
    <property type="protein sequence ID" value="MEL7698356.1"/>
    <property type="molecule type" value="Genomic_DNA"/>
</dbReference>
<keyword evidence="2" id="KW-1185">Reference proteome</keyword>
<reference evidence="1 2" key="1">
    <citation type="submission" date="2024-04" db="EMBL/GenBank/DDBJ databases">
        <authorList>
            <person name="Suleimanova A.D."/>
            <person name="Pudova D.S."/>
            <person name="Shagimardanova E.I."/>
            <person name="Sharipova M.R."/>
        </authorList>
    </citation>
    <scope>NUCLEOTIDE SEQUENCE [LARGE SCALE GENOMIC DNA]</scope>
    <source>
        <strain evidence="1 2">3.1</strain>
    </source>
</reference>
<dbReference type="RefSeq" id="WP_031378078.1">
    <property type="nucleotide sequence ID" value="NZ_JBCGBG010000010.1"/>
</dbReference>
<proteinExistence type="predicted"/>
<protein>
    <recommendedName>
        <fullName evidence="3">PIN domain-containing protein</fullName>
    </recommendedName>
</protein>
<comment type="caution">
    <text evidence="1">The sequence shown here is derived from an EMBL/GenBank/DDBJ whole genome shotgun (WGS) entry which is preliminary data.</text>
</comment>